<reference evidence="2" key="1">
    <citation type="journal article" date="2017" name="Nature">
        <title>The sunflower genome provides insights into oil metabolism, flowering and Asterid evolution.</title>
        <authorList>
            <person name="Badouin H."/>
            <person name="Gouzy J."/>
            <person name="Grassa C.J."/>
            <person name="Murat F."/>
            <person name="Staton S.E."/>
            <person name="Cottret L."/>
            <person name="Lelandais-Briere C."/>
            <person name="Owens G.L."/>
            <person name="Carrere S."/>
            <person name="Mayjonade B."/>
            <person name="Legrand L."/>
            <person name="Gill N."/>
            <person name="Kane N.C."/>
            <person name="Bowers J.E."/>
            <person name="Hubner S."/>
            <person name="Bellec A."/>
            <person name="Berard A."/>
            <person name="Berges H."/>
            <person name="Blanchet N."/>
            <person name="Boniface M.C."/>
            <person name="Brunel D."/>
            <person name="Catrice O."/>
            <person name="Chaidir N."/>
            <person name="Claudel C."/>
            <person name="Donnadieu C."/>
            <person name="Faraut T."/>
            <person name="Fievet G."/>
            <person name="Helmstetter N."/>
            <person name="King M."/>
            <person name="Knapp S.J."/>
            <person name="Lai Z."/>
            <person name="Le Paslier M.C."/>
            <person name="Lippi Y."/>
            <person name="Lorenzon L."/>
            <person name="Mandel J.R."/>
            <person name="Marage G."/>
            <person name="Marchand G."/>
            <person name="Marquand E."/>
            <person name="Bret-Mestries E."/>
            <person name="Morien E."/>
            <person name="Nambeesan S."/>
            <person name="Nguyen T."/>
            <person name="Pegot-Espagnet P."/>
            <person name="Pouilly N."/>
            <person name="Raftis F."/>
            <person name="Sallet E."/>
            <person name="Schiex T."/>
            <person name="Thomas J."/>
            <person name="Vandecasteele C."/>
            <person name="Vares D."/>
            <person name="Vear F."/>
            <person name="Vautrin S."/>
            <person name="Crespi M."/>
            <person name="Mangin B."/>
            <person name="Burke J.M."/>
            <person name="Salse J."/>
            <person name="Munos S."/>
            <person name="Vincourt P."/>
            <person name="Rieseberg L.H."/>
            <person name="Langlade N.B."/>
        </authorList>
    </citation>
    <scope>NUCLEOTIDE SEQUENCE</scope>
    <source>
        <tissue evidence="2">Leaves</tissue>
    </source>
</reference>
<organism evidence="2 3">
    <name type="scientific">Helianthus annuus</name>
    <name type="common">Common sunflower</name>
    <dbReference type="NCBI Taxonomy" id="4232"/>
    <lineage>
        <taxon>Eukaryota</taxon>
        <taxon>Viridiplantae</taxon>
        <taxon>Streptophyta</taxon>
        <taxon>Embryophyta</taxon>
        <taxon>Tracheophyta</taxon>
        <taxon>Spermatophyta</taxon>
        <taxon>Magnoliopsida</taxon>
        <taxon>eudicotyledons</taxon>
        <taxon>Gunneridae</taxon>
        <taxon>Pentapetalae</taxon>
        <taxon>asterids</taxon>
        <taxon>campanulids</taxon>
        <taxon>Asterales</taxon>
        <taxon>Asteraceae</taxon>
        <taxon>Asteroideae</taxon>
        <taxon>Heliantheae alliance</taxon>
        <taxon>Heliantheae</taxon>
        <taxon>Helianthus</taxon>
    </lineage>
</organism>
<dbReference type="AlphaFoldDB" id="A0A9K3J551"/>
<keyword evidence="2" id="KW-0808">Transferase</keyword>
<dbReference type="Pfam" id="PF13966">
    <property type="entry name" value="zf-RVT"/>
    <property type="match status" value="1"/>
</dbReference>
<feature type="domain" description="Reverse transcriptase zinc-binding" evidence="1">
    <location>
        <begin position="35"/>
        <end position="122"/>
    </location>
</feature>
<dbReference type="GO" id="GO:0003964">
    <property type="term" value="F:RNA-directed DNA polymerase activity"/>
    <property type="evidence" value="ECO:0007669"/>
    <property type="project" value="UniProtKB-KW"/>
</dbReference>
<reference evidence="2" key="2">
    <citation type="submission" date="2020-06" db="EMBL/GenBank/DDBJ databases">
        <title>Helianthus annuus Genome sequencing and assembly Release 2.</title>
        <authorList>
            <person name="Gouzy J."/>
            <person name="Langlade N."/>
            <person name="Munos S."/>
        </authorList>
    </citation>
    <scope>NUCLEOTIDE SEQUENCE</scope>
    <source>
        <tissue evidence="2">Leaves</tissue>
    </source>
</reference>
<keyword evidence="3" id="KW-1185">Reference proteome</keyword>
<keyword evidence="2" id="KW-0695">RNA-directed DNA polymerase</keyword>
<dbReference type="Gramene" id="mRNA:HanXRQr2_Chr04g0145721">
    <property type="protein sequence ID" value="mRNA:HanXRQr2_Chr04g0145721"/>
    <property type="gene ID" value="HanXRQr2_Chr04g0145721"/>
</dbReference>
<evidence type="ECO:0000313" key="3">
    <source>
        <dbReference type="Proteomes" id="UP000215914"/>
    </source>
</evidence>
<comment type="caution">
    <text evidence="2">The sequence shown here is derived from an EMBL/GenBank/DDBJ whole genome shotgun (WGS) entry which is preliminary data.</text>
</comment>
<dbReference type="EMBL" id="MNCJ02000319">
    <property type="protein sequence ID" value="KAF5808467.1"/>
    <property type="molecule type" value="Genomic_DNA"/>
</dbReference>
<evidence type="ECO:0000259" key="1">
    <source>
        <dbReference type="Pfam" id="PF13966"/>
    </source>
</evidence>
<evidence type="ECO:0000313" key="2">
    <source>
        <dbReference type="EMBL" id="KAF5808467.1"/>
    </source>
</evidence>
<keyword evidence="2" id="KW-0548">Nucleotidyltransferase</keyword>
<dbReference type="Proteomes" id="UP000215914">
    <property type="component" value="Unassembled WGS sequence"/>
</dbReference>
<name>A0A9K3J551_HELAN</name>
<protein>
    <submittedName>
        <fullName evidence="2">Reverse transcriptase zinc-binding domain-containing protein</fullName>
    </submittedName>
</protein>
<gene>
    <name evidence="2" type="ORF">HanXRQr2_Chr04g0145721</name>
</gene>
<accession>A0A9K3J551</accession>
<sequence>MCGNGVDSCYFQLSGMNLSDSNDSWKWSLNAEDGFSVKSLRGLIAKPASNKDGCNIGWCSWLPKKVNIFCWRLALDRLPTRMGMALAQQGINIGSSSCPLCSEAEESSDHLFSNCMVATIVWLKISVIPGRLVK</sequence>
<proteinExistence type="predicted"/>
<dbReference type="InterPro" id="IPR026960">
    <property type="entry name" value="RVT-Znf"/>
</dbReference>